<feature type="compositionally biased region" description="Basic and acidic residues" evidence="2">
    <location>
        <begin position="245"/>
        <end position="258"/>
    </location>
</feature>
<dbReference type="InterPro" id="IPR004821">
    <property type="entry name" value="Cyt_trans-like"/>
</dbReference>
<dbReference type="AlphaFoldDB" id="A0A9P3LEJ8"/>
<dbReference type="EMBL" id="BPQB01000019">
    <property type="protein sequence ID" value="GJE91062.1"/>
    <property type="molecule type" value="Genomic_DNA"/>
</dbReference>
<organism evidence="4 5">
    <name type="scientific">Phanerochaete sordida</name>
    <dbReference type="NCBI Taxonomy" id="48140"/>
    <lineage>
        <taxon>Eukaryota</taxon>
        <taxon>Fungi</taxon>
        <taxon>Dikarya</taxon>
        <taxon>Basidiomycota</taxon>
        <taxon>Agaricomycotina</taxon>
        <taxon>Agaricomycetes</taxon>
        <taxon>Polyporales</taxon>
        <taxon>Phanerochaetaceae</taxon>
        <taxon>Phanerochaete</taxon>
    </lineage>
</organism>
<evidence type="ECO:0000256" key="1">
    <source>
        <dbReference type="ARBA" id="ARBA00026101"/>
    </source>
</evidence>
<dbReference type="SUPFAM" id="SSF52374">
    <property type="entry name" value="Nucleotidylyl transferase"/>
    <property type="match status" value="1"/>
</dbReference>
<protein>
    <recommendedName>
        <fullName evidence="1">choline-phosphate cytidylyltransferase</fullName>
        <ecNumber evidence="1">2.7.7.15</ecNumber>
    </recommendedName>
</protein>
<dbReference type="Gene3D" id="3.40.50.620">
    <property type="entry name" value="HUPs"/>
    <property type="match status" value="1"/>
</dbReference>
<accession>A0A9P3LEJ8</accession>
<dbReference type="InterPro" id="IPR045049">
    <property type="entry name" value="Pcy1-like"/>
</dbReference>
<evidence type="ECO:0000313" key="5">
    <source>
        <dbReference type="Proteomes" id="UP000703269"/>
    </source>
</evidence>
<proteinExistence type="predicted"/>
<gene>
    <name evidence="4" type="ORF">PsYK624_072100</name>
</gene>
<dbReference type="GO" id="GO:0005635">
    <property type="term" value="C:nuclear envelope"/>
    <property type="evidence" value="ECO:0007669"/>
    <property type="project" value="TreeGrafter"/>
</dbReference>
<evidence type="ECO:0000313" key="4">
    <source>
        <dbReference type="EMBL" id="GJE91062.1"/>
    </source>
</evidence>
<feature type="domain" description="Cytidyltransferase-like" evidence="3">
    <location>
        <begin position="91"/>
        <end position="213"/>
    </location>
</feature>
<dbReference type="NCBIfam" id="TIGR00125">
    <property type="entry name" value="cyt_tran_rel"/>
    <property type="match status" value="1"/>
</dbReference>
<name>A0A9P3LEJ8_9APHY</name>
<sequence>MRRSIDAMSVFSNDDFAEYDFVSEGQRSLESSVASLGLGGEDNVASTQEPAPTQAARATFITPALTPEDIRTYVQRSLGPDGRIYRLVRVYVDGLFDPFNAGHALQLRQAKLSFPNVHLLVGVFPGSRLEQYGHKAKIPHVERCELVRHCRWVDEIVEDAPWRLDEAFLSAHRIDYVAIDEGASIDPSYDKERVKGFDLVKSLRKAIPTRPTPGLTALQLGDNHGNETPALKYDTIKGLPSSLKAQEDPSRSKSEQDTRGATQDEDPFQMDGPMVNFLE</sequence>
<dbReference type="Proteomes" id="UP000703269">
    <property type="component" value="Unassembled WGS sequence"/>
</dbReference>
<dbReference type="EC" id="2.7.7.15" evidence="1"/>
<dbReference type="PANTHER" id="PTHR10739">
    <property type="entry name" value="CYTIDYLYLTRANSFERASE"/>
    <property type="match status" value="1"/>
</dbReference>
<feature type="region of interest" description="Disordered" evidence="2">
    <location>
        <begin position="239"/>
        <end position="279"/>
    </location>
</feature>
<evidence type="ECO:0000256" key="2">
    <source>
        <dbReference type="SAM" id="MobiDB-lite"/>
    </source>
</evidence>
<dbReference type="PANTHER" id="PTHR10739:SF13">
    <property type="entry name" value="CHOLINE-PHOSPHATE CYTIDYLYLTRANSFERASE"/>
    <property type="match status" value="1"/>
</dbReference>
<dbReference type="Pfam" id="PF01467">
    <property type="entry name" value="CTP_transf_like"/>
    <property type="match status" value="1"/>
</dbReference>
<comment type="caution">
    <text evidence="4">The sequence shown here is derived from an EMBL/GenBank/DDBJ whole genome shotgun (WGS) entry which is preliminary data.</text>
</comment>
<dbReference type="GO" id="GO:0004105">
    <property type="term" value="F:choline-phosphate cytidylyltransferase activity"/>
    <property type="evidence" value="ECO:0007669"/>
    <property type="project" value="UniProtKB-EC"/>
</dbReference>
<keyword evidence="5" id="KW-1185">Reference proteome</keyword>
<dbReference type="GO" id="GO:0031210">
    <property type="term" value="F:phosphatidylcholine binding"/>
    <property type="evidence" value="ECO:0007669"/>
    <property type="project" value="TreeGrafter"/>
</dbReference>
<dbReference type="InterPro" id="IPR014729">
    <property type="entry name" value="Rossmann-like_a/b/a_fold"/>
</dbReference>
<reference evidence="4 5" key="1">
    <citation type="submission" date="2021-08" db="EMBL/GenBank/DDBJ databases">
        <title>Draft Genome Sequence of Phanerochaete sordida strain YK-624.</title>
        <authorList>
            <person name="Mori T."/>
            <person name="Dohra H."/>
            <person name="Suzuki T."/>
            <person name="Kawagishi H."/>
            <person name="Hirai H."/>
        </authorList>
    </citation>
    <scope>NUCLEOTIDE SEQUENCE [LARGE SCALE GENOMIC DNA]</scope>
    <source>
        <strain evidence="4 5">YK-624</strain>
    </source>
</reference>
<evidence type="ECO:0000259" key="3">
    <source>
        <dbReference type="Pfam" id="PF01467"/>
    </source>
</evidence>
<dbReference type="OrthoDB" id="17102at2759"/>